<reference evidence="15" key="2">
    <citation type="journal article" date="2021" name="PeerJ">
        <title>Extensive microbial diversity within the chicken gut microbiome revealed by metagenomics and culture.</title>
        <authorList>
            <person name="Gilroy R."/>
            <person name="Ravi A."/>
            <person name="Getino M."/>
            <person name="Pursley I."/>
            <person name="Horton D.L."/>
            <person name="Alikhan N.F."/>
            <person name="Baker D."/>
            <person name="Gharbi K."/>
            <person name="Hall N."/>
            <person name="Watson M."/>
            <person name="Adriaenssens E.M."/>
            <person name="Foster-Nyarko E."/>
            <person name="Jarju S."/>
            <person name="Secka A."/>
            <person name="Antonio M."/>
            <person name="Oren A."/>
            <person name="Chaudhuri R.R."/>
            <person name="La Ragione R."/>
            <person name="Hildebrand F."/>
            <person name="Pallen M.J."/>
        </authorList>
    </citation>
    <scope>NUCLEOTIDE SEQUENCE</scope>
    <source>
        <strain evidence="15">11300</strain>
    </source>
</reference>
<name>A0A9D1L8J6_9FIRM</name>
<dbReference type="Proteomes" id="UP000824091">
    <property type="component" value="Unassembled WGS sequence"/>
</dbReference>
<dbReference type="Pfam" id="PF03315">
    <property type="entry name" value="SDH_beta"/>
    <property type="match status" value="1"/>
</dbReference>
<sequence length="403" mass="44051">MESLRELYRIGRGPSSSHTMGPGLAAARFKNKYADADRFTAVLFGSLSKTGKGHLTDQAIRDAFSPLPAEIIFDNTIPEKKLPHPNTMELKAYKGSVLVGSWRVFSVGGGKIQIEGETCQAPAKIYPHSTFSEIKEYCRQEGIFLWQYVEQSEGSQIWDYLSQVWNQMKASIYKGLNTDGVLQGGLEVQRKAKYLISQRHMDESPETRENRKVCAYAYAVSEENAGGGVVVTAPTCGASGVLPAVLLFKQEQQGFSDMDVLHALATAGIIGNLIKTNASISGAQCGCQAEVGSACSMAAAALAELYHMDMDQIEYAAEVAMEHHLGLTCDPINGLVQIPCIERNAVAAMRAINALSLANFLTHTRKISFDLVVRTMYETGCDLFSKYRETGEGGLAKHYHCQK</sequence>
<gene>
    <name evidence="15" type="ORF">IAD16_07120</name>
</gene>
<dbReference type="GO" id="GO:0006094">
    <property type="term" value="P:gluconeogenesis"/>
    <property type="evidence" value="ECO:0007669"/>
    <property type="project" value="UniProtKB-KW"/>
</dbReference>
<keyword evidence="9" id="KW-0411">Iron-sulfur</keyword>
<feature type="domain" description="Serine dehydratase-like alpha subunit" evidence="13">
    <location>
        <begin position="154"/>
        <end position="396"/>
    </location>
</feature>
<evidence type="ECO:0000256" key="11">
    <source>
        <dbReference type="ARBA" id="ARBA00041766"/>
    </source>
</evidence>
<evidence type="ECO:0000259" key="13">
    <source>
        <dbReference type="Pfam" id="PF03313"/>
    </source>
</evidence>
<protein>
    <recommendedName>
        <fullName evidence="4">L-serine ammonia-lyase</fullName>
        <ecNumber evidence="4">4.3.1.17</ecNumber>
    </recommendedName>
    <alternativeName>
        <fullName evidence="11">L-serine deaminase</fullName>
    </alternativeName>
</protein>
<dbReference type="Pfam" id="PF03313">
    <property type="entry name" value="SDH_alpha"/>
    <property type="match status" value="1"/>
</dbReference>
<dbReference type="InterPro" id="IPR051318">
    <property type="entry name" value="Fe-S_L-Ser"/>
</dbReference>
<reference evidence="15" key="1">
    <citation type="submission" date="2020-10" db="EMBL/GenBank/DDBJ databases">
        <authorList>
            <person name="Gilroy R."/>
        </authorList>
    </citation>
    <scope>NUCLEOTIDE SEQUENCE</scope>
    <source>
        <strain evidence="15">11300</strain>
    </source>
</reference>
<keyword evidence="6" id="KW-0004">4Fe-4S</keyword>
<evidence type="ECO:0000259" key="14">
    <source>
        <dbReference type="Pfam" id="PF03315"/>
    </source>
</evidence>
<proteinExistence type="inferred from homology"/>
<comment type="caution">
    <text evidence="15">The sequence shown here is derived from an EMBL/GenBank/DDBJ whole genome shotgun (WGS) entry which is preliminary data.</text>
</comment>
<keyword evidence="7" id="KW-0479">Metal-binding</keyword>
<dbReference type="EC" id="4.3.1.17" evidence="4"/>
<comment type="cofactor">
    <cofactor evidence="1">
        <name>[4Fe-4S] cluster</name>
        <dbReference type="ChEBI" id="CHEBI:49883"/>
    </cofactor>
</comment>
<evidence type="ECO:0000256" key="12">
    <source>
        <dbReference type="ARBA" id="ARBA00049406"/>
    </source>
</evidence>
<evidence type="ECO:0000313" key="15">
    <source>
        <dbReference type="EMBL" id="HIU28130.1"/>
    </source>
</evidence>
<dbReference type="AlphaFoldDB" id="A0A9D1L8J6"/>
<evidence type="ECO:0000256" key="7">
    <source>
        <dbReference type="ARBA" id="ARBA00022723"/>
    </source>
</evidence>
<comment type="catalytic activity">
    <reaction evidence="12">
        <text>L-serine = pyruvate + NH4(+)</text>
        <dbReference type="Rhea" id="RHEA:19169"/>
        <dbReference type="ChEBI" id="CHEBI:15361"/>
        <dbReference type="ChEBI" id="CHEBI:28938"/>
        <dbReference type="ChEBI" id="CHEBI:33384"/>
        <dbReference type="EC" id="4.3.1.17"/>
    </reaction>
</comment>
<dbReference type="GO" id="GO:0051539">
    <property type="term" value="F:4 iron, 4 sulfur cluster binding"/>
    <property type="evidence" value="ECO:0007669"/>
    <property type="project" value="UniProtKB-KW"/>
</dbReference>
<keyword evidence="5" id="KW-0312">Gluconeogenesis</keyword>
<evidence type="ECO:0000256" key="3">
    <source>
        <dbReference type="ARBA" id="ARBA00008636"/>
    </source>
</evidence>
<dbReference type="PANTHER" id="PTHR30182">
    <property type="entry name" value="L-SERINE DEHYDRATASE"/>
    <property type="match status" value="1"/>
</dbReference>
<evidence type="ECO:0000256" key="8">
    <source>
        <dbReference type="ARBA" id="ARBA00023004"/>
    </source>
</evidence>
<evidence type="ECO:0000256" key="9">
    <source>
        <dbReference type="ARBA" id="ARBA00023014"/>
    </source>
</evidence>
<dbReference type="PANTHER" id="PTHR30182:SF1">
    <property type="entry name" value="L-SERINE DEHYDRATASE 1"/>
    <property type="match status" value="1"/>
</dbReference>
<dbReference type="SUPFAM" id="SSF143548">
    <property type="entry name" value="Serine metabolism enzymes domain"/>
    <property type="match status" value="1"/>
</dbReference>
<dbReference type="GO" id="GO:0003941">
    <property type="term" value="F:L-serine ammonia-lyase activity"/>
    <property type="evidence" value="ECO:0007669"/>
    <property type="project" value="UniProtKB-EC"/>
</dbReference>
<evidence type="ECO:0000256" key="10">
    <source>
        <dbReference type="ARBA" id="ARBA00023239"/>
    </source>
</evidence>
<organism evidence="15 16">
    <name type="scientific">Candidatus Fimisoma avicola</name>
    <dbReference type="NCBI Taxonomy" id="2840826"/>
    <lineage>
        <taxon>Bacteria</taxon>
        <taxon>Bacillati</taxon>
        <taxon>Bacillota</taxon>
        <taxon>Clostridia</taxon>
        <taxon>Eubacteriales</taxon>
        <taxon>Candidatus Fimisoma</taxon>
    </lineage>
</organism>
<dbReference type="GO" id="GO:0046872">
    <property type="term" value="F:metal ion binding"/>
    <property type="evidence" value="ECO:0007669"/>
    <property type="project" value="UniProtKB-KW"/>
</dbReference>
<accession>A0A9D1L8J6</accession>
<evidence type="ECO:0000256" key="4">
    <source>
        <dbReference type="ARBA" id="ARBA00012093"/>
    </source>
</evidence>
<keyword evidence="10" id="KW-0456">Lyase</keyword>
<dbReference type="InterPro" id="IPR029009">
    <property type="entry name" value="ASB_dom_sf"/>
</dbReference>
<evidence type="ECO:0000256" key="1">
    <source>
        <dbReference type="ARBA" id="ARBA00001966"/>
    </source>
</evidence>
<comment type="pathway">
    <text evidence="2">Carbohydrate biosynthesis; gluconeogenesis.</text>
</comment>
<dbReference type="InterPro" id="IPR005130">
    <property type="entry name" value="Ser_deHydtase-like_asu"/>
</dbReference>
<feature type="domain" description="Serine dehydratase beta chain" evidence="14">
    <location>
        <begin position="3"/>
        <end position="60"/>
    </location>
</feature>
<evidence type="ECO:0000256" key="2">
    <source>
        <dbReference type="ARBA" id="ARBA00004742"/>
    </source>
</evidence>
<evidence type="ECO:0000256" key="6">
    <source>
        <dbReference type="ARBA" id="ARBA00022485"/>
    </source>
</evidence>
<dbReference type="Gene3D" id="3.30.1330.90">
    <property type="entry name" value="D-3-phosphoglycerate dehydrogenase, domain 3"/>
    <property type="match status" value="1"/>
</dbReference>
<evidence type="ECO:0000313" key="16">
    <source>
        <dbReference type="Proteomes" id="UP000824091"/>
    </source>
</evidence>
<evidence type="ECO:0000256" key="5">
    <source>
        <dbReference type="ARBA" id="ARBA00022432"/>
    </source>
</evidence>
<dbReference type="EMBL" id="DVMO01000105">
    <property type="protein sequence ID" value="HIU28130.1"/>
    <property type="molecule type" value="Genomic_DNA"/>
</dbReference>
<comment type="similarity">
    <text evidence="3">Belongs to the iron-sulfur dependent L-serine dehydratase family.</text>
</comment>
<dbReference type="InterPro" id="IPR005131">
    <property type="entry name" value="Ser_deHydtase_bsu"/>
</dbReference>
<keyword evidence="8" id="KW-0408">Iron</keyword>